<proteinExistence type="predicted"/>
<sequence length="114" mass="13033">MVKSKVSQTITSLQENMGYTRNEAIKFACMNTNDRFQKNILPALTCLQENMRYKAGDLDNLYAPGTGSRWYQGVMKKDASRNIKMQTIIKLATAFEISPGELIDFIINFDKKKK</sequence>
<dbReference type="PROSITE" id="PS50943">
    <property type="entry name" value="HTH_CROC1"/>
    <property type="match status" value="1"/>
</dbReference>
<protein>
    <recommendedName>
        <fullName evidence="1">HTH cro/C1-type domain-containing protein</fullName>
    </recommendedName>
</protein>
<accession>A0A829ZBG0</accession>
<dbReference type="RefSeq" id="WP_228762453.1">
    <property type="nucleotide sequence ID" value="NZ_BLMI01000238.1"/>
</dbReference>
<dbReference type="Proteomes" id="UP000490821">
    <property type="component" value="Unassembled WGS sequence"/>
</dbReference>
<comment type="caution">
    <text evidence="2">The sequence shown here is derived from an EMBL/GenBank/DDBJ whole genome shotgun (WGS) entry which is preliminary data.</text>
</comment>
<feature type="domain" description="HTH cro/C1-type" evidence="1">
    <location>
        <begin position="81"/>
        <end position="102"/>
    </location>
</feature>
<reference evidence="2 3" key="1">
    <citation type="journal article" date="2020" name="Microbiome">
        <title>Single-cell genomics of uncultured bacteria reveals dietary fiber responders in the mouse gut microbiota.</title>
        <authorList>
            <person name="Chijiiwa R."/>
            <person name="Hosokawa M."/>
            <person name="Kogawa M."/>
            <person name="Nishikawa Y."/>
            <person name="Ide K."/>
            <person name="Sakanashi C."/>
            <person name="Takahashi K."/>
            <person name="Takeyama H."/>
        </authorList>
    </citation>
    <scope>NUCLEOTIDE SEQUENCE [LARGE SCALE GENOMIC DNA]</scope>
    <source>
        <strain evidence="2">IMSAGC_017</strain>
    </source>
</reference>
<name>A0A829ZBG0_9FIRM</name>
<gene>
    <name evidence="2" type="ORF">IMSAGC017_01936</name>
</gene>
<dbReference type="InterPro" id="IPR001387">
    <property type="entry name" value="Cro/C1-type_HTH"/>
</dbReference>
<dbReference type="EMBL" id="BLMI01000238">
    <property type="protein sequence ID" value="GFI41890.1"/>
    <property type="molecule type" value="Genomic_DNA"/>
</dbReference>
<dbReference type="AlphaFoldDB" id="A0A829ZBG0"/>
<evidence type="ECO:0000259" key="1">
    <source>
        <dbReference type="PROSITE" id="PS50943"/>
    </source>
</evidence>
<evidence type="ECO:0000313" key="2">
    <source>
        <dbReference type="EMBL" id="GFI41890.1"/>
    </source>
</evidence>
<evidence type="ECO:0000313" key="3">
    <source>
        <dbReference type="Proteomes" id="UP000490821"/>
    </source>
</evidence>
<organism evidence="2 3">
    <name type="scientific">Thomasclavelia cocleata</name>
    <dbReference type="NCBI Taxonomy" id="69824"/>
    <lineage>
        <taxon>Bacteria</taxon>
        <taxon>Bacillati</taxon>
        <taxon>Bacillota</taxon>
        <taxon>Erysipelotrichia</taxon>
        <taxon>Erysipelotrichales</taxon>
        <taxon>Coprobacillaceae</taxon>
        <taxon>Thomasclavelia</taxon>
    </lineage>
</organism>